<sequence length="132" mass="14744">MWNIHPERGEFILLEQYLSPVEASIVAGRLESEGIAVMLLDEHVVWNNPLQAQAVGGVKLLVKQQDLDAARSVLNDIRQGAYCPETESKSARENNAPYNRRVWTVLSIVLMILFLLSSVMALLQTIKGWLSG</sequence>
<feature type="transmembrane region" description="Helical" evidence="1">
    <location>
        <begin position="102"/>
        <end position="123"/>
    </location>
</feature>
<dbReference type="Proteomes" id="UP000192573">
    <property type="component" value="Unassembled WGS sequence"/>
</dbReference>
<reference evidence="3 4" key="1">
    <citation type="submission" date="2017-03" db="EMBL/GenBank/DDBJ databases">
        <authorList>
            <person name="Afonso C.L."/>
            <person name="Miller P.J."/>
            <person name="Scott M.A."/>
            <person name="Spackman E."/>
            <person name="Goraichik I."/>
            <person name="Dimitrov K.M."/>
            <person name="Suarez D.L."/>
            <person name="Swayne D.E."/>
        </authorList>
    </citation>
    <scope>NUCLEOTIDE SEQUENCE [LARGE SCALE GENOMIC DNA]</scope>
    <source>
        <strain evidence="3 4">ATCC 51113</strain>
    </source>
</reference>
<proteinExistence type="predicted"/>
<dbReference type="Pfam" id="PF09413">
    <property type="entry name" value="DUF2007"/>
    <property type="match status" value="1"/>
</dbReference>
<accession>A0A1V8NU48</accession>
<evidence type="ECO:0000256" key="1">
    <source>
        <dbReference type="SAM" id="Phobius"/>
    </source>
</evidence>
<dbReference type="InterPro" id="IPR011322">
    <property type="entry name" value="N-reg_PII-like_a/b"/>
</dbReference>
<gene>
    <name evidence="3" type="ORF">BZK42_21940</name>
</gene>
<dbReference type="InterPro" id="IPR018551">
    <property type="entry name" value="DUF2007"/>
</dbReference>
<evidence type="ECO:0000313" key="4">
    <source>
        <dbReference type="Proteomes" id="UP000192573"/>
    </source>
</evidence>
<dbReference type="SUPFAM" id="SSF54913">
    <property type="entry name" value="GlnB-like"/>
    <property type="match status" value="1"/>
</dbReference>
<keyword evidence="1" id="KW-0812">Transmembrane</keyword>
<evidence type="ECO:0000313" key="3">
    <source>
        <dbReference type="EMBL" id="OQM39923.1"/>
    </source>
</evidence>
<keyword evidence="1" id="KW-0472">Membrane</keyword>
<comment type="caution">
    <text evidence="3">The sequence shown here is derived from an EMBL/GenBank/DDBJ whole genome shotgun (WGS) entry which is preliminary data.</text>
</comment>
<dbReference type="Gene3D" id="3.30.70.790">
    <property type="entry name" value="UreE, C-terminal domain"/>
    <property type="match status" value="1"/>
</dbReference>
<dbReference type="AlphaFoldDB" id="A0A1V8NU48"/>
<organism evidence="3 4">
    <name type="scientific">Citrobacter braakii</name>
    <dbReference type="NCBI Taxonomy" id="57706"/>
    <lineage>
        <taxon>Bacteria</taxon>
        <taxon>Pseudomonadati</taxon>
        <taxon>Pseudomonadota</taxon>
        <taxon>Gammaproteobacteria</taxon>
        <taxon>Enterobacterales</taxon>
        <taxon>Enterobacteriaceae</taxon>
        <taxon>Citrobacter</taxon>
        <taxon>Citrobacter freundii complex</taxon>
    </lineage>
</organism>
<keyword evidence="1" id="KW-1133">Transmembrane helix</keyword>
<dbReference type="EMBL" id="NAEW01000015">
    <property type="protein sequence ID" value="OQM39923.1"/>
    <property type="molecule type" value="Genomic_DNA"/>
</dbReference>
<name>A0A1V8NU48_CITBR</name>
<feature type="domain" description="DUF2007" evidence="2">
    <location>
        <begin position="19"/>
        <end position="77"/>
    </location>
</feature>
<protein>
    <recommendedName>
        <fullName evidence="2">DUF2007 domain-containing protein</fullName>
    </recommendedName>
</protein>
<evidence type="ECO:0000259" key="2">
    <source>
        <dbReference type="Pfam" id="PF09413"/>
    </source>
</evidence>